<dbReference type="InterPro" id="IPR044549">
    <property type="entry name" value="bHLH_AtIBH1-like"/>
</dbReference>
<dbReference type="SUPFAM" id="SSF47459">
    <property type="entry name" value="HLH, helix-loop-helix DNA-binding domain"/>
    <property type="match status" value="1"/>
</dbReference>
<proteinExistence type="evidence at transcript level"/>
<evidence type="ECO:0000256" key="5">
    <source>
        <dbReference type="ARBA" id="ARBA00023242"/>
    </source>
</evidence>
<dbReference type="PROSITE" id="PS50888">
    <property type="entry name" value="BHLH"/>
    <property type="match status" value="1"/>
</dbReference>
<feature type="compositionally biased region" description="Low complexity" evidence="6">
    <location>
        <begin position="1"/>
        <end position="16"/>
    </location>
</feature>
<dbReference type="PANTHER" id="PTHR33124">
    <property type="entry name" value="TRANSCRIPTION FACTOR IBH1-LIKE 1"/>
    <property type="match status" value="1"/>
</dbReference>
<evidence type="ECO:0000256" key="3">
    <source>
        <dbReference type="ARBA" id="ARBA00023015"/>
    </source>
</evidence>
<feature type="domain" description="BHLH" evidence="7">
    <location>
        <begin position="109"/>
        <end position="158"/>
    </location>
</feature>
<dbReference type="Gene3D" id="4.10.280.10">
    <property type="entry name" value="Helix-loop-helix DNA-binding domain"/>
    <property type="match status" value="1"/>
</dbReference>
<dbReference type="EMBL" id="MN883666">
    <property type="protein sequence ID" value="QOJ43719.1"/>
    <property type="molecule type" value="mRNA"/>
</dbReference>
<dbReference type="GO" id="GO:0000976">
    <property type="term" value="F:transcription cis-regulatory region binding"/>
    <property type="evidence" value="ECO:0007669"/>
    <property type="project" value="UniProtKB-ARBA"/>
</dbReference>
<dbReference type="CDD" id="cd11444">
    <property type="entry name" value="bHLH_AtIBH1_like"/>
    <property type="match status" value="1"/>
</dbReference>
<name>A0A7M3UQL6_9ASPA</name>
<evidence type="ECO:0000256" key="1">
    <source>
        <dbReference type="ARBA" id="ARBA00004123"/>
    </source>
</evidence>
<organism evidence="8">
    <name type="scientific">Dracaena cambodiana</name>
    <dbReference type="NCBI Taxonomy" id="580341"/>
    <lineage>
        <taxon>Eukaryota</taxon>
        <taxon>Viridiplantae</taxon>
        <taxon>Streptophyta</taxon>
        <taxon>Embryophyta</taxon>
        <taxon>Tracheophyta</taxon>
        <taxon>Spermatophyta</taxon>
        <taxon>Magnoliopsida</taxon>
        <taxon>Liliopsida</taxon>
        <taxon>Asparagales</taxon>
        <taxon>Asparagaceae</taxon>
        <taxon>Nolinoideae</taxon>
        <taxon>Dracaena</taxon>
    </lineage>
</organism>
<dbReference type="InterPro" id="IPR044660">
    <property type="entry name" value="IBH1-like"/>
</dbReference>
<sequence length="193" mass="20987">MLSSPSSSSPSQSSSSKTRNPKPETRKQSRWKTPTQQRLYNRRLIDALRSPNPPPASARAIKDAADSALALTARGQTRWSRAILTSRRRKVILKVRRKRPKKPAKKMLAGADKLNISEPAKDRKVNERLRKLGRLVPGCRKLSAPSLLEEAADYVAALEVQVKAMRALAEAMAAAALTGPAAEAAAAEEEASS</sequence>
<evidence type="ECO:0000256" key="6">
    <source>
        <dbReference type="SAM" id="MobiDB-lite"/>
    </source>
</evidence>
<feature type="region of interest" description="Disordered" evidence="6">
    <location>
        <begin position="1"/>
        <end position="59"/>
    </location>
</feature>
<accession>A0A7M3UQL6</accession>
<dbReference type="GO" id="GO:0046983">
    <property type="term" value="F:protein dimerization activity"/>
    <property type="evidence" value="ECO:0007669"/>
    <property type="project" value="InterPro"/>
</dbReference>
<evidence type="ECO:0000256" key="2">
    <source>
        <dbReference type="ARBA" id="ARBA00005510"/>
    </source>
</evidence>
<protein>
    <submittedName>
        <fullName evidence="8">BHLH transcription factor</fullName>
    </submittedName>
</protein>
<gene>
    <name evidence="8" type="primary">bHLH58</name>
</gene>
<keyword evidence="4" id="KW-0804">Transcription</keyword>
<dbReference type="PANTHER" id="PTHR33124:SF51">
    <property type="entry name" value="BHLH DOMAIN-CONTAINING PROTEIN"/>
    <property type="match status" value="1"/>
</dbReference>
<dbReference type="SMART" id="SM00353">
    <property type="entry name" value="HLH"/>
    <property type="match status" value="1"/>
</dbReference>
<keyword evidence="5" id="KW-0539">Nucleus</keyword>
<evidence type="ECO:0000313" key="8">
    <source>
        <dbReference type="EMBL" id="QOJ43719.1"/>
    </source>
</evidence>
<dbReference type="InterPro" id="IPR059002">
    <property type="entry name" value="IBH1_N"/>
</dbReference>
<evidence type="ECO:0000256" key="4">
    <source>
        <dbReference type="ARBA" id="ARBA00023163"/>
    </source>
</evidence>
<dbReference type="GO" id="GO:0006355">
    <property type="term" value="P:regulation of DNA-templated transcription"/>
    <property type="evidence" value="ECO:0007669"/>
    <property type="project" value="InterPro"/>
</dbReference>
<reference evidence="8" key="1">
    <citation type="submission" date="2019-12" db="EMBL/GenBank/DDBJ databases">
        <title>Identification of the bHLH gene family in Dracaena cambodiana reveals candidate genes involved in flavonoid biosynthesis.</title>
        <authorList>
            <person name="Zhu J."/>
            <person name="Peng S."/>
        </authorList>
    </citation>
    <scope>NUCLEOTIDE SEQUENCE</scope>
</reference>
<dbReference type="GO" id="GO:0005634">
    <property type="term" value="C:nucleus"/>
    <property type="evidence" value="ECO:0007669"/>
    <property type="project" value="UniProtKB-SubCell"/>
</dbReference>
<evidence type="ECO:0000259" key="7">
    <source>
        <dbReference type="PROSITE" id="PS50888"/>
    </source>
</evidence>
<dbReference type="InterPro" id="IPR011598">
    <property type="entry name" value="bHLH_dom"/>
</dbReference>
<comment type="similarity">
    <text evidence="2">Belongs to the bHLH protein family.</text>
</comment>
<dbReference type="AlphaFoldDB" id="A0A7M3UQL6"/>
<comment type="subcellular location">
    <subcellularLocation>
        <location evidence="1">Nucleus</location>
    </subcellularLocation>
</comment>
<dbReference type="Pfam" id="PF26576">
    <property type="entry name" value="IBH1_N"/>
    <property type="match status" value="1"/>
</dbReference>
<dbReference type="InterPro" id="IPR036638">
    <property type="entry name" value="HLH_DNA-bd_sf"/>
</dbReference>
<keyword evidence="3" id="KW-0805">Transcription regulation</keyword>